<sequence>MRKIYRIARTELQTLFYSPIAWLILIVFTFQTCMVFVQEMEGYVRSQALGYGVYSVTSRLYASWTGVFSNVQNYLYLYMPLLTMGLMSRELSSGSIKLLYSSPVTSWQIIFGKYLAMVIYGLVLIGILCVMIIFNLFTIENMDYGLVFTGLLGIYLLICAYAAIGLFMSCLTSYQVVAAIGTLALLAALNFVGGMWQGIDLIRDITYWLSISGRADELIAGLICSEDVLYFVIVIAVFLGFSILKLQSGKQRTTWYMTLSKYVGVFLIAIFLGYLSSRPALKFFHDSTATKIKTLTKSSQDIMNKMTGDLTITTYVNLLEDNCWSGLPVSRNGDIGRFAQYIRFKPDIKMKYVYYYDRTYNHAALQQRYPGLSDEEIVEKLCETMNLNPKMFMKPEEFHKIIDLSDEYNRFIRVLERGSGEKTFLRVYEDNQKHPHEREISAAMKRLVMDLPKVGFVQGHGMRDIWKTGDLDYYNFAHNKIFRYSLLNQGFDVTALTLDQDVPEDVNVLVIAEMKTPFSDEELERLNRYVERGGNLLIAGDAERQEVMNPVVAPFGVKFLPGRLVQSGEHVANLIVGNVTRESCDLNYMFRDMFHVYTVTMPDAVALECDTTKGFTATPLLVTKNKGSWIEYKTTDFVDDKAELNPEDGEVEQANLTALALNRKVGDKDQKIIILGDADCISNGEISRQRSNIIASNYSFINAMFFWLSDNEVPIDVRRQPAKDNAVHVSMDGMSVVKVGFLGVLPILLLLCSVFIWVRRRGK</sequence>
<dbReference type="GO" id="GO:0140359">
    <property type="term" value="F:ABC-type transporter activity"/>
    <property type="evidence" value="ECO:0007669"/>
    <property type="project" value="InterPro"/>
</dbReference>
<dbReference type="SUPFAM" id="SSF52317">
    <property type="entry name" value="Class I glutamine amidotransferase-like"/>
    <property type="match status" value="1"/>
</dbReference>
<reference evidence="8 9" key="1">
    <citation type="submission" date="2020-08" db="EMBL/GenBank/DDBJ databases">
        <title>Genomic Encyclopedia of Type Strains, Phase IV (KMG-IV): sequencing the most valuable type-strain genomes for metagenomic binning, comparative biology and taxonomic classification.</title>
        <authorList>
            <person name="Goeker M."/>
        </authorList>
    </citation>
    <scope>NUCLEOTIDE SEQUENCE [LARGE SCALE GENOMIC DNA]</scope>
    <source>
        <strain evidence="8 9">DSM 105721</strain>
    </source>
</reference>
<evidence type="ECO:0000256" key="3">
    <source>
        <dbReference type="ARBA" id="ARBA00022692"/>
    </source>
</evidence>
<gene>
    <name evidence="8" type="ORF">GGR14_000854</name>
</gene>
<dbReference type="CDD" id="cd03143">
    <property type="entry name" value="A4_beta-galactosidase_middle_domain"/>
    <property type="match status" value="1"/>
</dbReference>
<evidence type="ECO:0000256" key="1">
    <source>
        <dbReference type="ARBA" id="ARBA00004651"/>
    </source>
</evidence>
<feature type="transmembrane region" description="Helical" evidence="6">
    <location>
        <begin position="739"/>
        <end position="758"/>
    </location>
</feature>
<evidence type="ECO:0000256" key="4">
    <source>
        <dbReference type="ARBA" id="ARBA00022989"/>
    </source>
</evidence>
<keyword evidence="2" id="KW-1003">Cell membrane</keyword>
<feature type="transmembrane region" description="Helical" evidence="6">
    <location>
        <begin position="144"/>
        <end position="164"/>
    </location>
</feature>
<evidence type="ECO:0000313" key="8">
    <source>
        <dbReference type="EMBL" id="MBB4025082.1"/>
    </source>
</evidence>
<dbReference type="InterPro" id="IPR029062">
    <property type="entry name" value="Class_I_gatase-like"/>
</dbReference>
<feature type="transmembrane region" description="Helical" evidence="6">
    <location>
        <begin position="176"/>
        <end position="199"/>
    </location>
</feature>
<proteinExistence type="predicted"/>
<protein>
    <submittedName>
        <fullName evidence="8">ABC-2 type transport system permease protein</fullName>
    </submittedName>
</protein>
<evidence type="ECO:0000256" key="5">
    <source>
        <dbReference type="ARBA" id="ARBA00023136"/>
    </source>
</evidence>
<dbReference type="AlphaFoldDB" id="A0A7W6MXJ4"/>
<dbReference type="Pfam" id="PF09822">
    <property type="entry name" value="ABC_transp_aux"/>
    <property type="match status" value="1"/>
</dbReference>
<comment type="subcellular location">
    <subcellularLocation>
        <location evidence="1">Cell membrane</location>
        <topology evidence="1">Multi-pass membrane protein</topology>
    </subcellularLocation>
</comment>
<keyword evidence="3 6" id="KW-0812">Transmembrane</keyword>
<accession>A0A7W6MXJ4</accession>
<keyword evidence="4 6" id="KW-1133">Transmembrane helix</keyword>
<feature type="transmembrane region" description="Helical" evidence="6">
    <location>
        <begin position="114"/>
        <end position="138"/>
    </location>
</feature>
<dbReference type="RefSeq" id="WP_124318209.1">
    <property type="nucleotide sequence ID" value="NZ_AP028155.1"/>
</dbReference>
<dbReference type="EMBL" id="JACIES010000002">
    <property type="protein sequence ID" value="MBB4025082.1"/>
    <property type="molecule type" value="Genomic_DNA"/>
</dbReference>
<dbReference type="PANTHER" id="PTHR30294:SF29">
    <property type="entry name" value="MULTIDRUG ABC TRANSPORTER PERMEASE YBHS-RELATED"/>
    <property type="match status" value="1"/>
</dbReference>
<dbReference type="PANTHER" id="PTHR30294">
    <property type="entry name" value="MEMBRANE COMPONENT OF ABC TRANSPORTER YHHJ-RELATED"/>
    <property type="match status" value="1"/>
</dbReference>
<feature type="domain" description="ABC-type uncharacterised transport system" evidence="7">
    <location>
        <begin position="452"/>
        <end position="685"/>
    </location>
</feature>
<name>A0A7W6MXJ4_9BACT</name>
<dbReference type="GeneID" id="93099694"/>
<organism evidence="8 9">
    <name type="scientific">Butyricimonas faecihominis</name>
    <dbReference type="NCBI Taxonomy" id="1472416"/>
    <lineage>
        <taxon>Bacteria</taxon>
        <taxon>Pseudomonadati</taxon>
        <taxon>Bacteroidota</taxon>
        <taxon>Bacteroidia</taxon>
        <taxon>Bacteroidales</taxon>
        <taxon>Odoribacteraceae</taxon>
        <taxon>Butyricimonas</taxon>
    </lineage>
</organism>
<feature type="transmembrane region" description="Helical" evidence="6">
    <location>
        <begin position="20"/>
        <end position="40"/>
    </location>
</feature>
<feature type="transmembrane region" description="Helical" evidence="6">
    <location>
        <begin position="256"/>
        <end position="275"/>
    </location>
</feature>
<feature type="transmembrane region" description="Helical" evidence="6">
    <location>
        <begin position="219"/>
        <end position="244"/>
    </location>
</feature>
<evidence type="ECO:0000256" key="2">
    <source>
        <dbReference type="ARBA" id="ARBA00022475"/>
    </source>
</evidence>
<keyword evidence="9" id="KW-1185">Reference proteome</keyword>
<dbReference type="GO" id="GO:0005886">
    <property type="term" value="C:plasma membrane"/>
    <property type="evidence" value="ECO:0007669"/>
    <property type="project" value="UniProtKB-SubCell"/>
</dbReference>
<dbReference type="InterPro" id="IPR051449">
    <property type="entry name" value="ABC-2_transporter_component"/>
</dbReference>
<dbReference type="Pfam" id="PF12679">
    <property type="entry name" value="ABC2_membrane_2"/>
    <property type="match status" value="1"/>
</dbReference>
<evidence type="ECO:0000256" key="6">
    <source>
        <dbReference type="SAM" id="Phobius"/>
    </source>
</evidence>
<comment type="caution">
    <text evidence="8">The sequence shown here is derived from an EMBL/GenBank/DDBJ whole genome shotgun (WGS) entry which is preliminary data.</text>
</comment>
<dbReference type="InterPro" id="IPR019196">
    <property type="entry name" value="ABC_transp_unknown"/>
</dbReference>
<keyword evidence="5 6" id="KW-0472">Membrane</keyword>
<evidence type="ECO:0000259" key="7">
    <source>
        <dbReference type="Pfam" id="PF09822"/>
    </source>
</evidence>
<evidence type="ECO:0000313" key="9">
    <source>
        <dbReference type="Proteomes" id="UP000546007"/>
    </source>
</evidence>
<dbReference type="OrthoDB" id="1020756at2"/>
<dbReference type="Proteomes" id="UP000546007">
    <property type="component" value="Unassembled WGS sequence"/>
</dbReference>